<organism evidence="1 2">
    <name type="scientific">Brevibacterium otitidis</name>
    <dbReference type="NCBI Taxonomy" id="53364"/>
    <lineage>
        <taxon>Bacteria</taxon>
        <taxon>Bacillati</taxon>
        <taxon>Actinomycetota</taxon>
        <taxon>Actinomycetes</taxon>
        <taxon>Micrococcales</taxon>
        <taxon>Brevibacteriaceae</taxon>
        <taxon>Brevibacterium</taxon>
    </lineage>
</organism>
<proteinExistence type="predicted"/>
<dbReference type="RefSeq" id="WP_376840091.1">
    <property type="nucleotide sequence ID" value="NZ_JBHMAU010000050.1"/>
</dbReference>
<keyword evidence="2" id="KW-1185">Reference proteome</keyword>
<dbReference type="Proteomes" id="UP001589707">
    <property type="component" value="Unassembled WGS sequence"/>
</dbReference>
<evidence type="ECO:0000313" key="2">
    <source>
        <dbReference type="Proteomes" id="UP001589707"/>
    </source>
</evidence>
<comment type="caution">
    <text evidence="1">The sequence shown here is derived from an EMBL/GenBank/DDBJ whole genome shotgun (WGS) entry which is preliminary data.</text>
</comment>
<dbReference type="InterPro" id="IPR017523">
    <property type="entry name" value="Rv3268"/>
</dbReference>
<evidence type="ECO:0000313" key="1">
    <source>
        <dbReference type="EMBL" id="MFB9776278.1"/>
    </source>
</evidence>
<name>A0ABV5X1I2_9MICO</name>
<dbReference type="EMBL" id="JBHMAU010000050">
    <property type="protein sequence ID" value="MFB9776278.1"/>
    <property type="molecule type" value="Genomic_DNA"/>
</dbReference>
<reference evidence="1 2" key="1">
    <citation type="submission" date="2024-09" db="EMBL/GenBank/DDBJ databases">
        <authorList>
            <person name="Sun Q."/>
            <person name="Mori K."/>
        </authorList>
    </citation>
    <scope>NUCLEOTIDE SEQUENCE [LARGE SCALE GENOMIC DNA]</scope>
    <source>
        <strain evidence="1 2">JCM 11683</strain>
    </source>
</reference>
<gene>
    <name evidence="1" type="ORF">ACFFN1_07660</name>
</gene>
<sequence>MQQLIQTLSARRYPVLTYLPGSAERLELTGTVLANWVYKTTSLFADTGIGPDLGLGIVHTGGPLHWRSLAALLAAFGLDAPVTILQPGGQPPEGAWVAFADEDAAADEITAEAEEVFVYAAPALALAAEAPAGCIDFNSEVRAHPDVCPISGGRITLTLPDGQRIAGTQAGGASGADLTTAGIPGDAAELQQLLAALGSGTVTLEA</sequence>
<protein>
    <submittedName>
        <fullName evidence="1">TIGR03089 family protein</fullName>
    </submittedName>
</protein>
<dbReference type="NCBIfam" id="TIGR03089">
    <property type="entry name" value="TIGR03089 family protein"/>
    <property type="match status" value="1"/>
</dbReference>
<accession>A0ABV5X1I2</accession>